<dbReference type="Gene3D" id="1.10.10.2840">
    <property type="entry name" value="PucR C-terminal helix-turn-helix domain"/>
    <property type="match status" value="1"/>
</dbReference>
<evidence type="ECO:0000313" key="5">
    <source>
        <dbReference type="Proteomes" id="UP001597180"/>
    </source>
</evidence>
<dbReference type="RefSeq" id="WP_345587798.1">
    <property type="nucleotide sequence ID" value="NZ_BAABJG010000014.1"/>
</dbReference>
<dbReference type="Gene3D" id="3.30.450.40">
    <property type="match status" value="1"/>
</dbReference>
<dbReference type="InterPro" id="IPR051448">
    <property type="entry name" value="CdaR-like_regulators"/>
</dbReference>
<protein>
    <submittedName>
        <fullName evidence="4">PucR family transcriptional regulator</fullName>
    </submittedName>
</protein>
<feature type="domain" description="CdaR GGDEF-like" evidence="3">
    <location>
        <begin position="171"/>
        <end position="296"/>
    </location>
</feature>
<comment type="similarity">
    <text evidence="1">Belongs to the CdaR family.</text>
</comment>
<dbReference type="InterPro" id="IPR041522">
    <property type="entry name" value="CdaR_GGDEF"/>
</dbReference>
<sequence>MPMEKDPFDRHFDNFTSLADLICETLQCPITIENANHQLIAYSSHSPQTDQARIATIVGRRVPEQVISALWRNGVIQKLMECEDPVRVEAVHDVGLGGRIAIAIRKHNEVLGYIWVMEENERLGPQELALLKRAAQASRHLMQQLQIQKRKEEEGQQNLFWQLLTGHLKSALAIKEQAKLFHISLPASFQVTVFQFEQEITESMLQRIQYMITTTQSVRIVLHVVDGVQLVLLTSRRDFRGASDPDKTMIGFIDEFMRQMRERFGIAPIDGACGGEYEDYTMVEKAWQEAVQVLELKRRFPDALREVHQHRDLGFYRYIPVMIHPDGTPLYTNSSLLKLQEYDREHNSCLLETLEVFLHHDSSLKDTADALHIHINTLNYRLKRITEIGGMDMKNMDHKVSLYLDLRLMKLSK</sequence>
<dbReference type="Pfam" id="PF13556">
    <property type="entry name" value="HTH_30"/>
    <property type="match status" value="1"/>
</dbReference>
<proteinExistence type="inferred from homology"/>
<feature type="domain" description="PucR C-terminal helix-turn-helix" evidence="2">
    <location>
        <begin position="350"/>
        <end position="408"/>
    </location>
</feature>
<evidence type="ECO:0000256" key="1">
    <source>
        <dbReference type="ARBA" id="ARBA00006754"/>
    </source>
</evidence>
<dbReference type="PANTHER" id="PTHR33744:SF1">
    <property type="entry name" value="DNA-BINDING TRANSCRIPTIONAL ACTIVATOR ADER"/>
    <property type="match status" value="1"/>
</dbReference>
<dbReference type="PANTHER" id="PTHR33744">
    <property type="entry name" value="CARBOHYDRATE DIACID REGULATOR"/>
    <property type="match status" value="1"/>
</dbReference>
<accession>A0ABW3UTI7</accession>
<dbReference type="EMBL" id="JBHTLU010000036">
    <property type="protein sequence ID" value="MFD1223792.1"/>
    <property type="molecule type" value="Genomic_DNA"/>
</dbReference>
<keyword evidence="5" id="KW-1185">Reference proteome</keyword>
<dbReference type="InterPro" id="IPR042070">
    <property type="entry name" value="PucR_C-HTH_sf"/>
</dbReference>
<dbReference type="Pfam" id="PF17853">
    <property type="entry name" value="GGDEF_2"/>
    <property type="match status" value="1"/>
</dbReference>
<comment type="caution">
    <text evidence="4">The sequence shown here is derived from an EMBL/GenBank/DDBJ whole genome shotgun (WGS) entry which is preliminary data.</text>
</comment>
<dbReference type="InterPro" id="IPR025736">
    <property type="entry name" value="PucR_C-HTH_dom"/>
</dbReference>
<dbReference type="Proteomes" id="UP001597180">
    <property type="component" value="Unassembled WGS sequence"/>
</dbReference>
<evidence type="ECO:0000259" key="3">
    <source>
        <dbReference type="Pfam" id="PF17853"/>
    </source>
</evidence>
<name>A0ABW3UTI7_9BACL</name>
<organism evidence="4 5">
    <name type="scientific">Paenibacillus vulneris</name>
    <dbReference type="NCBI Taxonomy" id="1133364"/>
    <lineage>
        <taxon>Bacteria</taxon>
        <taxon>Bacillati</taxon>
        <taxon>Bacillota</taxon>
        <taxon>Bacilli</taxon>
        <taxon>Bacillales</taxon>
        <taxon>Paenibacillaceae</taxon>
        <taxon>Paenibacillus</taxon>
    </lineage>
</organism>
<dbReference type="InterPro" id="IPR029016">
    <property type="entry name" value="GAF-like_dom_sf"/>
</dbReference>
<reference evidence="5" key="1">
    <citation type="journal article" date="2019" name="Int. J. Syst. Evol. Microbiol.">
        <title>The Global Catalogue of Microorganisms (GCM) 10K type strain sequencing project: providing services to taxonomists for standard genome sequencing and annotation.</title>
        <authorList>
            <consortium name="The Broad Institute Genomics Platform"/>
            <consortium name="The Broad Institute Genome Sequencing Center for Infectious Disease"/>
            <person name="Wu L."/>
            <person name="Ma J."/>
        </authorList>
    </citation>
    <scope>NUCLEOTIDE SEQUENCE [LARGE SCALE GENOMIC DNA]</scope>
    <source>
        <strain evidence="5">CCUG 53270</strain>
    </source>
</reference>
<evidence type="ECO:0000259" key="2">
    <source>
        <dbReference type="Pfam" id="PF13556"/>
    </source>
</evidence>
<gene>
    <name evidence="4" type="ORF">ACFQ4B_27080</name>
</gene>
<evidence type="ECO:0000313" key="4">
    <source>
        <dbReference type="EMBL" id="MFD1223792.1"/>
    </source>
</evidence>